<reference evidence="15 16" key="1">
    <citation type="submission" date="2020-05" db="EMBL/GenBank/DDBJ databases">
        <title>Draft genome sequence of Desulfovibrio sp. strain HN2T.</title>
        <authorList>
            <person name="Ueno A."/>
            <person name="Tamazawa S."/>
            <person name="Tamamura S."/>
            <person name="Murakami T."/>
            <person name="Kiyama T."/>
            <person name="Inomata H."/>
            <person name="Amano Y."/>
            <person name="Miyakawa K."/>
            <person name="Tamaki H."/>
            <person name="Naganuma T."/>
            <person name="Kaneko K."/>
        </authorList>
    </citation>
    <scope>NUCLEOTIDE SEQUENCE [LARGE SCALE GENOMIC DNA]</scope>
    <source>
        <strain evidence="15 16">HN2</strain>
    </source>
</reference>
<keyword evidence="7 13" id="KW-0067">ATP-binding</keyword>
<keyword evidence="9" id="KW-0413">Isomerase</keyword>
<name>A0A7J0BMP1_9BACT</name>
<evidence type="ECO:0000256" key="1">
    <source>
        <dbReference type="ARBA" id="ARBA00008428"/>
    </source>
</evidence>
<dbReference type="NCBIfam" id="NF004384">
    <property type="entry name" value="PRK05748.1"/>
    <property type="match status" value="1"/>
</dbReference>
<comment type="similarity">
    <text evidence="1 13">Belongs to the helicase family. DnaB subfamily.</text>
</comment>
<dbReference type="EC" id="5.6.2.3" evidence="12 13"/>
<evidence type="ECO:0000313" key="15">
    <source>
        <dbReference type="EMBL" id="GFM34491.1"/>
    </source>
</evidence>
<evidence type="ECO:0000256" key="7">
    <source>
        <dbReference type="ARBA" id="ARBA00022840"/>
    </source>
</evidence>
<dbReference type="Gene3D" id="1.10.860.10">
    <property type="entry name" value="DNAb Helicase, Chain A"/>
    <property type="match status" value="1"/>
</dbReference>
<dbReference type="InterPro" id="IPR007694">
    <property type="entry name" value="DNA_helicase_DnaB-like_C"/>
</dbReference>
<dbReference type="EMBL" id="BLVO01000013">
    <property type="protein sequence ID" value="GFM34491.1"/>
    <property type="molecule type" value="Genomic_DNA"/>
</dbReference>
<comment type="catalytic activity">
    <reaction evidence="11 13">
        <text>ATP + H2O = ADP + phosphate + H(+)</text>
        <dbReference type="Rhea" id="RHEA:13065"/>
        <dbReference type="ChEBI" id="CHEBI:15377"/>
        <dbReference type="ChEBI" id="CHEBI:15378"/>
        <dbReference type="ChEBI" id="CHEBI:30616"/>
        <dbReference type="ChEBI" id="CHEBI:43474"/>
        <dbReference type="ChEBI" id="CHEBI:456216"/>
        <dbReference type="EC" id="5.6.2.3"/>
    </reaction>
</comment>
<gene>
    <name evidence="15" type="primary">dnaB</name>
    <name evidence="15" type="ORF">DSM101010T_28560</name>
</gene>
<organism evidence="15 16">
    <name type="scientific">Desulfovibrio subterraneus</name>
    <dbReference type="NCBI Taxonomy" id="2718620"/>
    <lineage>
        <taxon>Bacteria</taxon>
        <taxon>Pseudomonadati</taxon>
        <taxon>Thermodesulfobacteriota</taxon>
        <taxon>Desulfovibrionia</taxon>
        <taxon>Desulfovibrionales</taxon>
        <taxon>Desulfovibrionaceae</taxon>
        <taxon>Desulfovibrio</taxon>
    </lineage>
</organism>
<dbReference type="GO" id="GO:0003677">
    <property type="term" value="F:DNA binding"/>
    <property type="evidence" value="ECO:0007669"/>
    <property type="project" value="UniProtKB-UniRule"/>
</dbReference>
<keyword evidence="16" id="KW-1185">Reference proteome</keyword>
<comment type="function">
    <text evidence="10 13">The main replicative DNA helicase, it participates in initiation and elongation during chromosome replication. Travels ahead of the DNA replisome, separating dsDNA into templates for DNA synthesis. A processive ATP-dependent 5'-3' DNA helicase it has DNA-dependent ATPase activity.</text>
</comment>
<dbReference type="PROSITE" id="PS51199">
    <property type="entry name" value="SF4_HELICASE"/>
    <property type="match status" value="1"/>
</dbReference>
<dbReference type="Proteomes" id="UP000503840">
    <property type="component" value="Unassembled WGS sequence"/>
</dbReference>
<feature type="domain" description="SF4 helicase" evidence="14">
    <location>
        <begin position="188"/>
        <end position="456"/>
    </location>
</feature>
<dbReference type="InterPro" id="IPR007692">
    <property type="entry name" value="DNA_helicase_DnaB"/>
</dbReference>
<dbReference type="PANTHER" id="PTHR30153">
    <property type="entry name" value="REPLICATIVE DNA HELICASE DNAB"/>
    <property type="match status" value="1"/>
</dbReference>
<evidence type="ECO:0000256" key="13">
    <source>
        <dbReference type="RuleBase" id="RU362085"/>
    </source>
</evidence>
<dbReference type="GO" id="GO:1990077">
    <property type="term" value="C:primosome complex"/>
    <property type="evidence" value="ECO:0007669"/>
    <property type="project" value="UniProtKB-UniRule"/>
</dbReference>
<keyword evidence="6 13" id="KW-0347">Helicase</keyword>
<dbReference type="InterPro" id="IPR027417">
    <property type="entry name" value="P-loop_NTPase"/>
</dbReference>
<dbReference type="GO" id="GO:0016787">
    <property type="term" value="F:hydrolase activity"/>
    <property type="evidence" value="ECO:0007669"/>
    <property type="project" value="UniProtKB-KW"/>
</dbReference>
<protein>
    <recommendedName>
        <fullName evidence="12 13">Replicative DNA helicase</fullName>
        <ecNumber evidence="12 13">5.6.2.3</ecNumber>
    </recommendedName>
</protein>
<dbReference type="GO" id="GO:0006269">
    <property type="term" value="P:DNA replication, synthesis of primer"/>
    <property type="evidence" value="ECO:0007669"/>
    <property type="project" value="UniProtKB-UniRule"/>
</dbReference>
<evidence type="ECO:0000256" key="11">
    <source>
        <dbReference type="ARBA" id="ARBA00048954"/>
    </source>
</evidence>
<dbReference type="GO" id="GO:0005829">
    <property type="term" value="C:cytosol"/>
    <property type="evidence" value="ECO:0007669"/>
    <property type="project" value="TreeGrafter"/>
</dbReference>
<evidence type="ECO:0000256" key="4">
    <source>
        <dbReference type="ARBA" id="ARBA00022741"/>
    </source>
</evidence>
<comment type="caution">
    <text evidence="15">The sequence shown here is derived from an EMBL/GenBank/DDBJ whole genome shotgun (WGS) entry which is preliminary data.</text>
</comment>
<evidence type="ECO:0000256" key="5">
    <source>
        <dbReference type="ARBA" id="ARBA00022801"/>
    </source>
</evidence>
<evidence type="ECO:0000259" key="14">
    <source>
        <dbReference type="PROSITE" id="PS51199"/>
    </source>
</evidence>
<dbReference type="Pfam" id="PF03796">
    <property type="entry name" value="DnaB_C"/>
    <property type="match status" value="1"/>
</dbReference>
<dbReference type="SUPFAM" id="SSF48024">
    <property type="entry name" value="N-terminal domain of DnaB helicase"/>
    <property type="match status" value="1"/>
</dbReference>
<dbReference type="FunFam" id="1.10.860.10:FF:000001">
    <property type="entry name" value="Replicative DNA helicase"/>
    <property type="match status" value="1"/>
</dbReference>
<dbReference type="Pfam" id="PF00772">
    <property type="entry name" value="DnaB"/>
    <property type="match status" value="1"/>
</dbReference>
<dbReference type="RefSeq" id="WP_243452206.1">
    <property type="nucleotide sequence ID" value="NZ_BLVO01000013.1"/>
</dbReference>
<dbReference type="FunFam" id="3.40.50.300:FF:000076">
    <property type="entry name" value="Replicative DNA helicase"/>
    <property type="match status" value="1"/>
</dbReference>
<dbReference type="CDD" id="cd00984">
    <property type="entry name" value="DnaB_C"/>
    <property type="match status" value="1"/>
</dbReference>
<evidence type="ECO:0000256" key="12">
    <source>
        <dbReference type="NCBIfam" id="TIGR00665"/>
    </source>
</evidence>
<dbReference type="NCBIfam" id="TIGR00665">
    <property type="entry name" value="DnaB"/>
    <property type="match status" value="1"/>
</dbReference>
<evidence type="ECO:0000256" key="6">
    <source>
        <dbReference type="ARBA" id="ARBA00022806"/>
    </source>
</evidence>
<dbReference type="GO" id="GO:0043139">
    <property type="term" value="F:5'-3' DNA helicase activity"/>
    <property type="evidence" value="ECO:0007669"/>
    <property type="project" value="UniProtKB-EC"/>
</dbReference>
<evidence type="ECO:0000256" key="9">
    <source>
        <dbReference type="ARBA" id="ARBA00023235"/>
    </source>
</evidence>
<dbReference type="InterPro" id="IPR016136">
    <property type="entry name" value="DNA_helicase_N/primase_C"/>
</dbReference>
<evidence type="ECO:0000256" key="3">
    <source>
        <dbReference type="ARBA" id="ARBA00022705"/>
    </source>
</evidence>
<keyword evidence="3 13" id="KW-0235">DNA replication</keyword>
<evidence type="ECO:0000256" key="10">
    <source>
        <dbReference type="ARBA" id="ARBA00044932"/>
    </source>
</evidence>
<keyword evidence="8 13" id="KW-0238">DNA-binding</keyword>
<evidence type="ECO:0000256" key="8">
    <source>
        <dbReference type="ARBA" id="ARBA00023125"/>
    </source>
</evidence>
<dbReference type="AlphaFoldDB" id="A0A7J0BMP1"/>
<accession>A0A7J0BMP1</accession>
<evidence type="ECO:0000256" key="2">
    <source>
        <dbReference type="ARBA" id="ARBA00022515"/>
    </source>
</evidence>
<proteinExistence type="inferred from homology"/>
<sequence>MDYPESYDQLSDDMLRNVPPHSMEAEQAVLGGIFLRSDALYTLVDIIHEDDFYAPAHRTLFAAIMELHRQNKPVDLLTVGQYLKDKSQLEMVGGAVYLGELANSVISAANAEHYATIVRDKSLQRNLISSCSTIISKCYDQSVEIDSLLDESEQAVFSISERTAGQAFVDSKTLVGRVFEELERRIDSKNLVTGVTTGFYTVDKMTAGMQPSDLIIVAARPSMGKTAFTLNLATNAALQGGVPVVFYSLEMGMEQLMSRMIAAVGGVELNKLRTGRGITDEDWQRLHWAADQLGNAPIYIDDTPSLSTLDLRARTRRLKASKNVGMVIVDYLQLMRSSRKTDSRELEISDISRNLKALAKELSIPVIALSQLNRKVEERADKRPMLSDLRESGAIEQDADVIMFIYRDAVYNKKEDRALIHSAEIIIGKQRNGAVGSCPLQYNGQFTRFENATDLYPSEALPEGM</sequence>
<keyword evidence="4 13" id="KW-0547">Nucleotide-binding</keyword>
<dbReference type="InterPro" id="IPR007693">
    <property type="entry name" value="DNA_helicase_DnaB-like_N"/>
</dbReference>
<dbReference type="GO" id="GO:0042802">
    <property type="term" value="F:identical protein binding"/>
    <property type="evidence" value="ECO:0007669"/>
    <property type="project" value="UniProtKB-ARBA"/>
</dbReference>
<dbReference type="GO" id="GO:0005524">
    <property type="term" value="F:ATP binding"/>
    <property type="evidence" value="ECO:0007669"/>
    <property type="project" value="UniProtKB-UniRule"/>
</dbReference>
<dbReference type="InterPro" id="IPR036185">
    <property type="entry name" value="DNA_heli_DnaB-like_N_sf"/>
</dbReference>
<keyword evidence="2 13" id="KW-0639">Primosome</keyword>
<dbReference type="SUPFAM" id="SSF52540">
    <property type="entry name" value="P-loop containing nucleoside triphosphate hydrolases"/>
    <property type="match status" value="1"/>
</dbReference>
<evidence type="ECO:0000313" key="16">
    <source>
        <dbReference type="Proteomes" id="UP000503840"/>
    </source>
</evidence>
<keyword evidence="5 13" id="KW-0378">Hydrolase</keyword>
<dbReference type="PANTHER" id="PTHR30153:SF2">
    <property type="entry name" value="REPLICATIVE DNA HELICASE"/>
    <property type="match status" value="1"/>
</dbReference>
<dbReference type="Gene3D" id="3.40.50.300">
    <property type="entry name" value="P-loop containing nucleotide triphosphate hydrolases"/>
    <property type="match status" value="1"/>
</dbReference>